<evidence type="ECO:0000313" key="1">
    <source>
        <dbReference type="EMBL" id="TKI55298.1"/>
    </source>
</evidence>
<proteinExistence type="predicted"/>
<comment type="caution">
    <text evidence="1">The sequence shown here is derived from an EMBL/GenBank/DDBJ whole genome shotgun (WGS) entry which is preliminary data.</text>
</comment>
<dbReference type="OrthoDB" id="2467186at2"/>
<dbReference type="RefSeq" id="WP_137028666.1">
    <property type="nucleotide sequence ID" value="NZ_SZNK01000001.1"/>
</dbReference>
<gene>
    <name evidence="1" type="ORF">E8L90_07495</name>
</gene>
<evidence type="ECO:0000313" key="2">
    <source>
        <dbReference type="Proteomes" id="UP000307841"/>
    </source>
</evidence>
<name>A0A4U2Y4A5_9BACL</name>
<protein>
    <submittedName>
        <fullName evidence="1">Uncharacterized protein</fullName>
    </submittedName>
</protein>
<sequence length="215" mass="23153">MEVSFSYVFILVAFILVTGCGSTNSSTSSVFANLDTQGSSSTSEGKEIIAESENNNVATYISMAVLTLHKVNGFEAGAEFPADSKAFLTKHAHLFPATGEKVKEAQQLVDQNVQRKHINKNISKYHGVMIQDKGTVLSIEEAELPEIGTFSILHVDNDEGDSYQIVYLGALNVYEDDTVEFMGVPTLLSGFDNVSGGYTNTLIIAGSYVGKSASF</sequence>
<organism evidence="1 2">
    <name type="scientific">Brevibacillus antibioticus</name>
    <dbReference type="NCBI Taxonomy" id="2570228"/>
    <lineage>
        <taxon>Bacteria</taxon>
        <taxon>Bacillati</taxon>
        <taxon>Bacillota</taxon>
        <taxon>Bacilli</taxon>
        <taxon>Bacillales</taxon>
        <taxon>Paenibacillaceae</taxon>
        <taxon>Brevibacillus</taxon>
    </lineage>
</organism>
<keyword evidence="2" id="KW-1185">Reference proteome</keyword>
<dbReference type="EMBL" id="SZNK01000001">
    <property type="protein sequence ID" value="TKI55298.1"/>
    <property type="molecule type" value="Genomic_DNA"/>
</dbReference>
<dbReference type="Proteomes" id="UP000307841">
    <property type="component" value="Unassembled WGS sequence"/>
</dbReference>
<accession>A0A4U2Y4A5</accession>
<dbReference type="AlphaFoldDB" id="A0A4U2Y4A5"/>
<reference evidence="1 2" key="1">
    <citation type="submission" date="2019-04" db="EMBL/GenBank/DDBJ databases">
        <title>Whole genome sequencing of Brevibacillus sp. TGS2-1.</title>
        <authorList>
            <person name="Choi A."/>
        </authorList>
    </citation>
    <scope>NUCLEOTIDE SEQUENCE [LARGE SCALE GENOMIC DNA]</scope>
    <source>
        <strain evidence="1 2">TGS2-1</strain>
    </source>
</reference>